<evidence type="ECO:0000256" key="6">
    <source>
        <dbReference type="ARBA" id="ARBA00022763"/>
    </source>
</evidence>
<dbReference type="InterPro" id="IPR012310">
    <property type="entry name" value="DNA_ligase_ATP-dep_cent"/>
</dbReference>
<dbReference type="Gene3D" id="3.30.470.30">
    <property type="entry name" value="DNA ligase/mRNA capping enzyme"/>
    <property type="match status" value="1"/>
</dbReference>
<evidence type="ECO:0000256" key="1">
    <source>
        <dbReference type="ARBA" id="ARBA00001968"/>
    </source>
</evidence>
<dbReference type="GO" id="GO:0006281">
    <property type="term" value="P:DNA repair"/>
    <property type="evidence" value="ECO:0007669"/>
    <property type="project" value="UniProtKB-KW"/>
</dbReference>
<dbReference type="Proteomes" id="UP000433471">
    <property type="component" value="Segment"/>
</dbReference>
<dbReference type="SUPFAM" id="SSF56091">
    <property type="entry name" value="DNA ligase/mRNA capping enzyme, catalytic domain"/>
    <property type="match status" value="1"/>
</dbReference>
<keyword evidence="6" id="KW-0227">DNA damage</keyword>
<dbReference type="GO" id="GO:0005524">
    <property type="term" value="F:ATP binding"/>
    <property type="evidence" value="ECO:0007669"/>
    <property type="project" value="InterPro"/>
</dbReference>
<evidence type="ECO:0000313" key="9">
    <source>
        <dbReference type="EMBL" id="QGZ16103.1"/>
    </source>
</evidence>
<feature type="domain" description="ATP-dependent DNA ligase family profile" evidence="8">
    <location>
        <begin position="252"/>
        <end position="458"/>
    </location>
</feature>
<sequence length="574" mass="64432">MQCKCGGDCPTDIEKFTVKQVDECLSVSHPLKPISLPATLRSGVCKACGRRSLSFYYEANGVKLTELVKASKTSPKPKSNAKPLWGKPIMNQNINPNFDIISKFVEELTSAKGGDKKIVLQNYANNADVFRYIKLVLDPSLTLYQKLDDKMRQPFGQFSKPAITIPSLDNGLIAILEFLRLKAIAKETRGDNGLALFRCVYTLVPKQYHNLIDCFVLRNLKAGAGAKTINSVVPKTVMEIGYQRCESGTKQMIQQIIDQEGEVYIQEKEDGMFLNAVTDKDGLIVDFYSRSGNILKSKSLSKVAMEIEVQEFCSKVLLGECLVFENGLLLDRKTGNGLLNSIIQTGEDIGDEYEIVYMVWDYVERETWEAARNNKETKALLNDPVHRYTPYSYNYETLELIFSGCKNVKHVWNKRVTDVSEAISIFKDILKRGGEGIVAKSPKNYWFDGTSQTMLKFKAVIEADFICVGVNEADANGKYAGMVGSLEMESHDGLIRFGCSGMTDEFRKEVTENPQSFIGGVFAVKFNQIITNETDPSIFSVTFPRLASEKRLDKLEANTYDEVIKIIESYFESL</sequence>
<dbReference type="PANTHER" id="PTHR47810">
    <property type="entry name" value="DNA LIGASE"/>
    <property type="match status" value="1"/>
</dbReference>
<evidence type="ECO:0000256" key="3">
    <source>
        <dbReference type="ARBA" id="ARBA00013308"/>
    </source>
</evidence>
<comment type="similarity">
    <text evidence="2">Belongs to the ATP-dependent DNA ligase family.</text>
</comment>
<evidence type="ECO:0000256" key="2">
    <source>
        <dbReference type="ARBA" id="ARBA00007572"/>
    </source>
</evidence>
<dbReference type="GO" id="GO:0003910">
    <property type="term" value="F:DNA ligase (ATP) activity"/>
    <property type="evidence" value="ECO:0007669"/>
    <property type="project" value="InterPro"/>
</dbReference>
<dbReference type="GO" id="GO:0006310">
    <property type="term" value="P:DNA recombination"/>
    <property type="evidence" value="ECO:0007669"/>
    <property type="project" value="InterPro"/>
</dbReference>
<dbReference type="EMBL" id="MN718199">
    <property type="protein sequence ID" value="QGZ16103.1"/>
    <property type="molecule type" value="Genomic_DNA"/>
</dbReference>
<keyword evidence="5" id="KW-0235">DNA replication</keyword>
<evidence type="ECO:0000313" key="10">
    <source>
        <dbReference type="Proteomes" id="UP000433471"/>
    </source>
</evidence>
<keyword evidence="10" id="KW-1185">Reference proteome</keyword>
<evidence type="ECO:0000256" key="5">
    <source>
        <dbReference type="ARBA" id="ARBA00022705"/>
    </source>
</evidence>
<evidence type="ECO:0000259" key="8">
    <source>
        <dbReference type="Pfam" id="PF01068"/>
    </source>
</evidence>
<gene>
    <name evidence="9" type="ORF">Kuja_1120</name>
</gene>
<dbReference type="Pfam" id="PF01068">
    <property type="entry name" value="DNA_ligase_A_M"/>
    <property type="match status" value="1"/>
</dbReference>
<evidence type="ECO:0000256" key="7">
    <source>
        <dbReference type="ARBA" id="ARBA00023204"/>
    </source>
</evidence>
<dbReference type="InterPro" id="IPR012340">
    <property type="entry name" value="NA-bd_OB-fold"/>
</dbReference>
<proteinExistence type="inferred from homology"/>
<dbReference type="PANTHER" id="PTHR47810:SF1">
    <property type="entry name" value="DNA LIGASE B"/>
    <property type="match status" value="1"/>
</dbReference>
<dbReference type="SUPFAM" id="SSF50249">
    <property type="entry name" value="Nucleic acid-binding proteins"/>
    <property type="match status" value="1"/>
</dbReference>
<dbReference type="InterPro" id="IPR050326">
    <property type="entry name" value="NAD_dep_DNA_ligaseB"/>
</dbReference>
<evidence type="ECO:0000256" key="4">
    <source>
        <dbReference type="ARBA" id="ARBA00022598"/>
    </source>
</evidence>
<dbReference type="GO" id="GO:0006260">
    <property type="term" value="P:DNA replication"/>
    <property type="evidence" value="ECO:0007669"/>
    <property type="project" value="UniProtKB-KW"/>
</dbReference>
<dbReference type="Gene3D" id="2.40.50.140">
    <property type="entry name" value="Nucleic acid-binding proteins"/>
    <property type="match status" value="1"/>
</dbReference>
<protein>
    <recommendedName>
        <fullName evidence="3">DNA ligase</fullName>
    </recommendedName>
</protein>
<accession>A0A6B9J972</accession>
<reference evidence="9 10" key="1">
    <citation type="submission" date="2019-11" db="EMBL/GenBank/DDBJ databases">
        <title>Characterization of a novel member of the family Ackermannviridae.</title>
        <authorList>
            <person name="Maina A.N."/>
            <person name="Mwaura F.B."/>
            <person name="Jumba M."/>
        </authorList>
    </citation>
    <scope>NUCLEOTIDE SEQUENCE [LARGE SCALE GENOMIC DNA]</scope>
</reference>
<name>A0A6B9J972_9CAUD</name>
<keyword evidence="7" id="KW-0234">DNA repair</keyword>
<organism evidence="9 10">
    <name type="scientific">Vibrio phage vB_VchM_Kuja</name>
    <dbReference type="NCBI Taxonomy" id="2686437"/>
    <lineage>
        <taxon>Viruses</taxon>
        <taxon>Duplodnaviria</taxon>
        <taxon>Heunggongvirae</taxon>
        <taxon>Uroviricota</taxon>
        <taxon>Caudoviricetes</taxon>
        <taxon>Pantevenvirales</taxon>
        <taxon>Ackermannviridae</taxon>
        <taxon>Kujavirus</taxon>
        <taxon>Kujavirus kuja</taxon>
    </lineage>
</organism>
<comment type="cofactor">
    <cofactor evidence="1">
        <name>a divalent metal cation</name>
        <dbReference type="ChEBI" id="CHEBI:60240"/>
    </cofactor>
</comment>
<keyword evidence="4" id="KW-0436">Ligase</keyword>